<feature type="domain" description="DNA-3-methyladenine glycosylase AlkA N-terminal" evidence="6">
    <location>
        <begin position="14"/>
        <end position="135"/>
    </location>
</feature>
<dbReference type="Pfam" id="PF06029">
    <property type="entry name" value="AlkA_N"/>
    <property type="match status" value="1"/>
</dbReference>
<dbReference type="GO" id="GO:0006285">
    <property type="term" value="P:base-excision repair, AP site formation"/>
    <property type="evidence" value="ECO:0007669"/>
    <property type="project" value="TreeGrafter"/>
</dbReference>
<dbReference type="GO" id="GO:0005737">
    <property type="term" value="C:cytoplasm"/>
    <property type="evidence" value="ECO:0007669"/>
    <property type="project" value="TreeGrafter"/>
</dbReference>
<dbReference type="GO" id="GO:0032131">
    <property type="term" value="F:alkylated DNA binding"/>
    <property type="evidence" value="ECO:0007669"/>
    <property type="project" value="TreeGrafter"/>
</dbReference>
<evidence type="ECO:0000256" key="3">
    <source>
        <dbReference type="ARBA" id="ARBA00022763"/>
    </source>
</evidence>
<proteinExistence type="predicted"/>
<keyword evidence="7" id="KW-0326">Glycosidase</keyword>
<dbReference type="GO" id="GO:0032993">
    <property type="term" value="C:protein-DNA complex"/>
    <property type="evidence" value="ECO:0007669"/>
    <property type="project" value="TreeGrafter"/>
</dbReference>
<dbReference type="SMART" id="SM01009">
    <property type="entry name" value="AlkA_N"/>
    <property type="match status" value="1"/>
</dbReference>
<keyword evidence="4" id="KW-0234">DNA repair</keyword>
<keyword evidence="8" id="KW-1185">Reference proteome</keyword>
<evidence type="ECO:0000259" key="5">
    <source>
        <dbReference type="SMART" id="SM00478"/>
    </source>
</evidence>
<name>A0A7W5JTA8_9ACTN</name>
<dbReference type="InterPro" id="IPR023170">
    <property type="entry name" value="HhH_base_excis_C"/>
</dbReference>
<comment type="catalytic activity">
    <reaction evidence="1">
        <text>Hydrolysis of alkylated DNA, releasing 3-methyladenine, 3-methylguanine, 7-methylguanine and 7-methyladenine.</text>
        <dbReference type="EC" id="3.2.2.21"/>
    </reaction>
</comment>
<evidence type="ECO:0000313" key="7">
    <source>
        <dbReference type="EMBL" id="MBB3325932.1"/>
    </source>
</evidence>
<reference evidence="7 8" key="1">
    <citation type="submission" date="2020-08" db="EMBL/GenBank/DDBJ databases">
        <title>Sequencing the genomes of 1000 actinobacteria strains.</title>
        <authorList>
            <person name="Klenk H.-P."/>
        </authorList>
    </citation>
    <scope>NUCLEOTIDE SEQUENCE [LARGE SCALE GENOMIC DNA]</scope>
    <source>
        <strain evidence="7 8">DSM 11053</strain>
    </source>
</reference>
<dbReference type="GO" id="GO:0043916">
    <property type="term" value="F:DNA-7-methylguanine glycosylase activity"/>
    <property type="evidence" value="ECO:0007669"/>
    <property type="project" value="TreeGrafter"/>
</dbReference>
<dbReference type="RefSeq" id="WP_183336960.1">
    <property type="nucleotide sequence ID" value="NZ_JACHZG010000001.1"/>
</dbReference>
<dbReference type="EC" id="3.2.2.21" evidence="2"/>
<evidence type="ECO:0000259" key="6">
    <source>
        <dbReference type="SMART" id="SM01009"/>
    </source>
</evidence>
<evidence type="ECO:0000256" key="4">
    <source>
        <dbReference type="ARBA" id="ARBA00023204"/>
    </source>
</evidence>
<dbReference type="InterPro" id="IPR037046">
    <property type="entry name" value="AlkA_N_sf"/>
</dbReference>
<dbReference type="GO" id="GO:0006307">
    <property type="term" value="P:DNA alkylation repair"/>
    <property type="evidence" value="ECO:0007669"/>
    <property type="project" value="TreeGrafter"/>
</dbReference>
<dbReference type="SMART" id="SM00478">
    <property type="entry name" value="ENDO3c"/>
    <property type="match status" value="1"/>
</dbReference>
<keyword evidence="7" id="KW-0378">Hydrolase</keyword>
<dbReference type="InterPro" id="IPR003265">
    <property type="entry name" value="HhH-GPD_domain"/>
</dbReference>
<dbReference type="Proteomes" id="UP000565572">
    <property type="component" value="Unassembled WGS sequence"/>
</dbReference>
<dbReference type="PANTHER" id="PTHR43003">
    <property type="entry name" value="DNA-3-METHYLADENINE GLYCOSYLASE"/>
    <property type="match status" value="1"/>
</dbReference>
<dbReference type="GO" id="GO:0008725">
    <property type="term" value="F:DNA-3-methyladenine glycosylase activity"/>
    <property type="evidence" value="ECO:0007669"/>
    <property type="project" value="TreeGrafter"/>
</dbReference>
<protein>
    <recommendedName>
        <fullName evidence="2">DNA-3-methyladenine glycosylase II</fullName>
        <ecNumber evidence="2">3.2.2.21</ecNumber>
    </recommendedName>
</protein>
<sequence>MPAGVLGPFGAPQRLATTEPYDGATLFAFLRRFAVPGVEAHDPVDPSDPCAPLGLTRTLRLAHGPAAVRVTWDGNELGLAYAGHPDDEADAVVRVRHLVDADAPVADVVAALGRDPHLAEDVASSPGLRLPGATDVAEAAVQALVSQQISMAAAARCSAKLTETYGDEVVVDGGAVSRLFPTMERLAEADPEVLPMPRARGRALVALTDALASGALVLDRGRSWADQRRELLAQPGIGPWTADVVGLRALGQADILLTTDLAVRRQLEARGMTDPAAWAPFRSYATVHLWRPYV</sequence>
<dbReference type="SUPFAM" id="SSF55945">
    <property type="entry name" value="TATA-box binding protein-like"/>
    <property type="match status" value="1"/>
</dbReference>
<accession>A0A7W5JTA8</accession>
<dbReference type="Gene3D" id="3.30.310.20">
    <property type="entry name" value="DNA-3-methyladenine glycosylase AlkA, N-terminal domain"/>
    <property type="match status" value="1"/>
</dbReference>
<dbReference type="CDD" id="cd00056">
    <property type="entry name" value="ENDO3c"/>
    <property type="match status" value="1"/>
</dbReference>
<evidence type="ECO:0000256" key="2">
    <source>
        <dbReference type="ARBA" id="ARBA00012000"/>
    </source>
</evidence>
<dbReference type="EMBL" id="JACHZG010000001">
    <property type="protein sequence ID" value="MBB3325932.1"/>
    <property type="molecule type" value="Genomic_DNA"/>
</dbReference>
<dbReference type="SUPFAM" id="SSF48150">
    <property type="entry name" value="DNA-glycosylase"/>
    <property type="match status" value="1"/>
</dbReference>
<dbReference type="InterPro" id="IPR010316">
    <property type="entry name" value="AlkA_N"/>
</dbReference>
<comment type="caution">
    <text evidence="7">The sequence shown here is derived from an EMBL/GenBank/DDBJ whole genome shotgun (WGS) entry which is preliminary data.</text>
</comment>
<evidence type="ECO:0000256" key="1">
    <source>
        <dbReference type="ARBA" id="ARBA00000086"/>
    </source>
</evidence>
<dbReference type="PANTHER" id="PTHR43003:SF13">
    <property type="entry name" value="DNA-3-METHYLADENINE GLYCOSYLASE 2"/>
    <property type="match status" value="1"/>
</dbReference>
<dbReference type="InterPro" id="IPR051912">
    <property type="entry name" value="Alkylbase_DNA_Glycosylase/TA"/>
</dbReference>
<dbReference type="Gene3D" id="1.10.340.30">
    <property type="entry name" value="Hypothetical protein, domain 2"/>
    <property type="match status" value="1"/>
</dbReference>
<dbReference type="AlphaFoldDB" id="A0A7W5JTA8"/>
<dbReference type="Gene3D" id="1.10.1670.10">
    <property type="entry name" value="Helix-hairpin-Helix base-excision DNA repair enzymes (C-terminal)"/>
    <property type="match status" value="1"/>
</dbReference>
<gene>
    <name evidence="7" type="ORF">FHX39_000876</name>
</gene>
<feature type="domain" description="HhH-GPD" evidence="5">
    <location>
        <begin position="145"/>
        <end position="293"/>
    </location>
</feature>
<keyword evidence="3" id="KW-0227">DNA damage</keyword>
<evidence type="ECO:0000313" key="8">
    <source>
        <dbReference type="Proteomes" id="UP000565572"/>
    </source>
</evidence>
<dbReference type="InterPro" id="IPR011257">
    <property type="entry name" value="DNA_glycosylase"/>
</dbReference>
<organism evidence="7 8">
    <name type="scientific">Microlunatus antarcticus</name>
    <dbReference type="NCBI Taxonomy" id="53388"/>
    <lineage>
        <taxon>Bacteria</taxon>
        <taxon>Bacillati</taxon>
        <taxon>Actinomycetota</taxon>
        <taxon>Actinomycetes</taxon>
        <taxon>Propionibacteriales</taxon>
        <taxon>Propionibacteriaceae</taxon>
        <taxon>Microlunatus</taxon>
    </lineage>
</organism>